<evidence type="ECO:0000259" key="1">
    <source>
        <dbReference type="Pfam" id="PF01370"/>
    </source>
</evidence>
<accession>A0A6N9YSF2</accession>
<dbReference type="Proteomes" id="UP000469185">
    <property type="component" value="Unassembled WGS sequence"/>
</dbReference>
<feature type="domain" description="NAD-dependent epimerase/dehydratase" evidence="1">
    <location>
        <begin position="3"/>
        <end position="166"/>
    </location>
</feature>
<dbReference type="Gene3D" id="3.40.50.720">
    <property type="entry name" value="NAD(P)-binding Rossmann-like Domain"/>
    <property type="match status" value="1"/>
</dbReference>
<dbReference type="InterPro" id="IPR036291">
    <property type="entry name" value="NAD(P)-bd_dom_sf"/>
</dbReference>
<dbReference type="InterPro" id="IPR050177">
    <property type="entry name" value="Lipid_A_modif_metabolic_enz"/>
</dbReference>
<gene>
    <name evidence="2" type="ORF">G1H11_21535</name>
</gene>
<reference evidence="2 3" key="1">
    <citation type="submission" date="2020-02" db="EMBL/GenBank/DDBJ databases">
        <authorList>
            <person name="Li X.-J."/>
            <person name="Feng X.-M."/>
        </authorList>
    </citation>
    <scope>NUCLEOTIDE SEQUENCE [LARGE SCALE GENOMIC DNA]</scope>
    <source>
        <strain evidence="2 3">CGMCC 4.7225</strain>
    </source>
</reference>
<dbReference type="Pfam" id="PF01370">
    <property type="entry name" value="Epimerase"/>
    <property type="match status" value="1"/>
</dbReference>
<comment type="caution">
    <text evidence="2">The sequence shown here is derived from an EMBL/GenBank/DDBJ whole genome shotgun (WGS) entry which is preliminary data.</text>
</comment>
<dbReference type="EMBL" id="JAAGOB010000014">
    <property type="protein sequence ID" value="NED97885.1"/>
    <property type="molecule type" value="Genomic_DNA"/>
</dbReference>
<organism evidence="2 3">
    <name type="scientific">Phytoactinopolyspora alkaliphila</name>
    <dbReference type="NCBI Taxonomy" id="1783498"/>
    <lineage>
        <taxon>Bacteria</taxon>
        <taxon>Bacillati</taxon>
        <taxon>Actinomycetota</taxon>
        <taxon>Actinomycetes</taxon>
        <taxon>Jiangellales</taxon>
        <taxon>Jiangellaceae</taxon>
        <taxon>Phytoactinopolyspora</taxon>
    </lineage>
</organism>
<keyword evidence="3" id="KW-1185">Reference proteome</keyword>
<proteinExistence type="predicted"/>
<dbReference type="AlphaFoldDB" id="A0A6N9YSF2"/>
<dbReference type="PANTHER" id="PTHR43245:SF55">
    <property type="entry name" value="NAD(P)-BINDING DOMAIN-CONTAINING PROTEIN"/>
    <property type="match status" value="1"/>
</dbReference>
<dbReference type="RefSeq" id="WP_163820677.1">
    <property type="nucleotide sequence ID" value="NZ_JAAGOB010000014.1"/>
</dbReference>
<protein>
    <submittedName>
        <fullName evidence="2">NAD(P)-dependent oxidoreductase</fullName>
    </submittedName>
</protein>
<dbReference type="PANTHER" id="PTHR43245">
    <property type="entry name" value="BIFUNCTIONAL POLYMYXIN RESISTANCE PROTEIN ARNA"/>
    <property type="match status" value="1"/>
</dbReference>
<dbReference type="InterPro" id="IPR001509">
    <property type="entry name" value="Epimerase_deHydtase"/>
</dbReference>
<dbReference type="SUPFAM" id="SSF51735">
    <property type="entry name" value="NAD(P)-binding Rossmann-fold domains"/>
    <property type="match status" value="1"/>
</dbReference>
<sequence>MKILVIGAAGRVGAMIVGELGKRHSVRGADLHEGQLIPGAAESVAVNVTDISSLHRAAKDQDALVYVAMGRQDGWGSTGGWAESHFDVNVKGLYLSIQAAVAAGAHRVVYASSLSIFHSYLDHGHELDERAPDATDAYGLTKRLGEQVCEAAVREHGIDVVSLRLCGPLPDEEYAAYDGPMPEIRTAGSDVASAFVAALERPVRGFEALVVCGDREQRYVSWDRTLDVLGWEPRADRTQEVGSG</sequence>
<evidence type="ECO:0000313" key="3">
    <source>
        <dbReference type="Proteomes" id="UP000469185"/>
    </source>
</evidence>
<name>A0A6N9YSF2_9ACTN</name>
<evidence type="ECO:0000313" key="2">
    <source>
        <dbReference type="EMBL" id="NED97885.1"/>
    </source>
</evidence>